<reference evidence="3 4" key="1">
    <citation type="submission" date="2017-08" db="EMBL/GenBank/DDBJ databases">
        <title>Acidophilic green algal genome provides insights into adaptation to an acidic environment.</title>
        <authorList>
            <person name="Hirooka S."/>
            <person name="Hirose Y."/>
            <person name="Kanesaki Y."/>
            <person name="Higuchi S."/>
            <person name="Fujiwara T."/>
            <person name="Onuma R."/>
            <person name="Era A."/>
            <person name="Ohbayashi R."/>
            <person name="Uzuka A."/>
            <person name="Nozaki H."/>
            <person name="Yoshikawa H."/>
            <person name="Miyagishima S.Y."/>
        </authorList>
    </citation>
    <scope>NUCLEOTIDE SEQUENCE [LARGE SCALE GENOMIC DNA]</scope>
    <source>
        <strain evidence="3 4">NIES-2499</strain>
    </source>
</reference>
<dbReference type="EMBL" id="BEGY01000018">
    <property type="protein sequence ID" value="GAX76523.1"/>
    <property type="molecule type" value="Genomic_DNA"/>
</dbReference>
<proteinExistence type="predicted"/>
<feature type="compositionally biased region" description="Basic residues" evidence="1">
    <location>
        <begin position="26"/>
        <end position="51"/>
    </location>
</feature>
<evidence type="ECO:0000313" key="3">
    <source>
        <dbReference type="EMBL" id="GAX76523.1"/>
    </source>
</evidence>
<keyword evidence="2" id="KW-0732">Signal</keyword>
<accession>A0A250X0C4</accession>
<feature type="region of interest" description="Disordered" evidence="1">
    <location>
        <begin position="23"/>
        <end position="75"/>
    </location>
</feature>
<organism evidence="3 4">
    <name type="scientific">Chlamydomonas eustigma</name>
    <dbReference type="NCBI Taxonomy" id="1157962"/>
    <lineage>
        <taxon>Eukaryota</taxon>
        <taxon>Viridiplantae</taxon>
        <taxon>Chlorophyta</taxon>
        <taxon>core chlorophytes</taxon>
        <taxon>Chlorophyceae</taxon>
        <taxon>CS clade</taxon>
        <taxon>Chlamydomonadales</taxon>
        <taxon>Chlamydomonadaceae</taxon>
        <taxon>Chlamydomonas</taxon>
    </lineage>
</organism>
<dbReference type="AlphaFoldDB" id="A0A250X0C4"/>
<dbReference type="Proteomes" id="UP000232323">
    <property type="component" value="Unassembled WGS sequence"/>
</dbReference>
<comment type="caution">
    <text evidence="3">The sequence shown here is derived from an EMBL/GenBank/DDBJ whole genome shotgun (WGS) entry which is preliminary data.</text>
</comment>
<sequence length="201" mass="21277">MFSRSLLFVSALLLAVALNSADANRKHPHHDKHKKHHPPPPKKMHHMKKSPPMKMKPSPVPSPIPSPVSSPSNGVTQGTASGSVYMCVGSENYGCSDIGNMMLQFAEVNLNGDPQSNICVDTLVGPCLQADFLNVNTGLLDVAGLNLGKMVQFLQNNQLSDPTFDITVKGYGANNNNLASPDASSEFACGGSPGLPANVCQ</sequence>
<protein>
    <recommendedName>
        <fullName evidence="5">Pherophorin domain-containing protein</fullName>
    </recommendedName>
</protein>
<gene>
    <name evidence="3" type="ORF">CEUSTIGMA_g3969.t1</name>
</gene>
<feature type="compositionally biased region" description="Pro residues" evidence="1">
    <location>
        <begin position="58"/>
        <end position="68"/>
    </location>
</feature>
<keyword evidence="4" id="KW-1185">Reference proteome</keyword>
<evidence type="ECO:0000256" key="1">
    <source>
        <dbReference type="SAM" id="MobiDB-lite"/>
    </source>
</evidence>
<feature type="chain" id="PRO_5012783987" description="Pherophorin domain-containing protein" evidence="2">
    <location>
        <begin position="24"/>
        <end position="201"/>
    </location>
</feature>
<feature type="signal peptide" evidence="2">
    <location>
        <begin position="1"/>
        <end position="23"/>
    </location>
</feature>
<evidence type="ECO:0000313" key="4">
    <source>
        <dbReference type="Proteomes" id="UP000232323"/>
    </source>
</evidence>
<evidence type="ECO:0008006" key="5">
    <source>
        <dbReference type="Google" id="ProtNLM"/>
    </source>
</evidence>
<evidence type="ECO:0000256" key="2">
    <source>
        <dbReference type="SAM" id="SignalP"/>
    </source>
</evidence>
<name>A0A250X0C4_9CHLO</name>